<protein>
    <submittedName>
        <fullName evidence="1">Uncharacterized protein</fullName>
    </submittedName>
</protein>
<proteinExistence type="predicted"/>
<accession>A0A6I4YT54</accession>
<evidence type="ECO:0000313" key="2">
    <source>
        <dbReference type="Proteomes" id="UP000430519"/>
    </source>
</evidence>
<dbReference type="RefSeq" id="WP_160980586.1">
    <property type="nucleotide sequence ID" value="NZ_WVHK01000058.1"/>
</dbReference>
<keyword evidence="2" id="KW-1185">Reference proteome</keyword>
<name>A0A6I4YT54_9DEIO</name>
<organism evidence="1 2">
    <name type="scientific">Deinococcus xianganensis</name>
    <dbReference type="NCBI Taxonomy" id="1507289"/>
    <lineage>
        <taxon>Bacteria</taxon>
        <taxon>Thermotogati</taxon>
        <taxon>Deinococcota</taxon>
        <taxon>Deinococci</taxon>
        <taxon>Deinococcales</taxon>
        <taxon>Deinococcaceae</taxon>
        <taxon>Deinococcus</taxon>
    </lineage>
</organism>
<comment type="caution">
    <text evidence="1">The sequence shown here is derived from an EMBL/GenBank/DDBJ whole genome shotgun (WGS) entry which is preliminary data.</text>
</comment>
<dbReference type="AlphaFoldDB" id="A0A6I4YT54"/>
<reference evidence="1 2" key="1">
    <citation type="submission" date="2019-11" db="EMBL/GenBank/DDBJ databases">
        <title>Genome sequence of Deinococcus xianganensis Y35, AI-2 producing algicidal bacterium, isolated from lake water.</title>
        <authorList>
            <person name="Li Y."/>
        </authorList>
    </citation>
    <scope>NUCLEOTIDE SEQUENCE [LARGE SCALE GENOMIC DNA]</scope>
    <source>
        <strain evidence="1 2">Y35</strain>
    </source>
</reference>
<dbReference type="Proteomes" id="UP000430519">
    <property type="component" value="Unassembled WGS sequence"/>
</dbReference>
<dbReference type="EMBL" id="WVHK01000058">
    <property type="protein sequence ID" value="MXV20795.1"/>
    <property type="molecule type" value="Genomic_DNA"/>
</dbReference>
<sequence length="91" mass="9914">MLDLSLTRVPAPLLGQPERVGLAVLGSVIIAHVGTASSADLFEAGWQARLDEQRRNEPGRRPRWRTGWDHANTYLAGLIAAQQPTEWAASA</sequence>
<evidence type="ECO:0000313" key="1">
    <source>
        <dbReference type="EMBL" id="MXV20795.1"/>
    </source>
</evidence>
<gene>
    <name evidence="1" type="ORF">GLX28_14245</name>
</gene>